<feature type="compositionally biased region" description="Low complexity" evidence="1">
    <location>
        <begin position="243"/>
        <end position="256"/>
    </location>
</feature>
<sequence>MAAVPPRSNPETAKLLRLLPTRYMVPELSVSLLAPGCWPHFDALRNGGTDPMLLHRANEGALGAVLPGSRAKVGGWVLARVVSIGAAPPREPGAFDRHRKRIIYLADPADFPEAAAAASVPGAASITATLVMYGDAVALGDLMLPGEVVAIYEPTVFVHETGTAAHWGRQALSYEHSPDTLLAVIPSGKVQLPNTCPPTQSGGTAPMDLDGEVPAAVTANLRPAGAALPVSAINGPQQHSEWSSNPQSPSASQAPSHAFRGLGSFGLEIDIWRSQIIGCGAAAAAASMSSGCKAVLNAGVSCTVVVARIHAVLSYARDTGTTHGGCLRVLVSDGTGSAAVEMQLARGSKVLSHMREGHVVMLMGAVQLPADNTAQELLVASAVEALRMQKQLPSSNGGGSVAASGALDPPIRIHTLAWSEMKMGSEACSLTAMPAYVNTPQLVTYTSLAALKLAHLQVARHRLRQHHQPQQHPEQRHDCRIPQQSHWPADILRAVAAVSYQLPDPRDAWGNDVPYLQRPFCLVATGGDSGTPGLGPHRNGGGIPAYQTGGTWSGLGTSGTGAMAFTVSRSLRPKETHSLGASESAGGIDEAAREMTMAVASAGPGGSKLVACAPDAWCGALACVVEVRSAHVETHRVHRQCGRFVRRAASMFMDFDFDMDDDSGAGVVGRSEAVGGGADTSCAAPAQGPASLASHDTPSKDQSMEGLWECAFCGLDLVKDDITWQYHGSLTLDDVAPAAGAGAAGTVTQAVTLPADPEALHSFMGVSAASFHPLGTAQRRQVVERCLVDRGGLLRRWVVALYPKPWRQQAQHCGPVVALSFNGTDSCGSRRPISPDGRDTCCQLFDYWAVAQLHPVD</sequence>
<dbReference type="EMBL" id="BNCQ01000028">
    <property type="protein sequence ID" value="GIM08731.1"/>
    <property type="molecule type" value="Genomic_DNA"/>
</dbReference>
<evidence type="ECO:0000313" key="2">
    <source>
        <dbReference type="EMBL" id="GIM08731.1"/>
    </source>
</evidence>
<accession>A0A8J4LTB6</accession>
<feature type="region of interest" description="Disordered" evidence="1">
    <location>
        <begin position="678"/>
        <end position="698"/>
    </location>
</feature>
<dbReference type="Proteomes" id="UP000722791">
    <property type="component" value="Unassembled WGS sequence"/>
</dbReference>
<evidence type="ECO:0000313" key="3">
    <source>
        <dbReference type="Proteomes" id="UP000722791"/>
    </source>
</evidence>
<gene>
    <name evidence="2" type="ORF">Vretimale_12723</name>
</gene>
<feature type="region of interest" description="Disordered" evidence="1">
    <location>
        <begin position="235"/>
        <end position="256"/>
    </location>
</feature>
<comment type="caution">
    <text evidence="2">The sequence shown here is derived from an EMBL/GenBank/DDBJ whole genome shotgun (WGS) entry which is preliminary data.</text>
</comment>
<evidence type="ECO:0000256" key="1">
    <source>
        <dbReference type="SAM" id="MobiDB-lite"/>
    </source>
</evidence>
<proteinExistence type="predicted"/>
<organism evidence="2 3">
    <name type="scientific">Volvox reticuliferus</name>
    <dbReference type="NCBI Taxonomy" id="1737510"/>
    <lineage>
        <taxon>Eukaryota</taxon>
        <taxon>Viridiplantae</taxon>
        <taxon>Chlorophyta</taxon>
        <taxon>core chlorophytes</taxon>
        <taxon>Chlorophyceae</taxon>
        <taxon>CS clade</taxon>
        <taxon>Chlamydomonadales</taxon>
        <taxon>Volvocaceae</taxon>
        <taxon>Volvox</taxon>
    </lineage>
</organism>
<reference evidence="2" key="1">
    <citation type="journal article" date="2021" name="Proc. Natl. Acad. Sci. U.S.A.">
        <title>Three genomes in the algal genus Volvox reveal the fate of a haploid sex-determining region after a transition to homothallism.</title>
        <authorList>
            <person name="Yamamoto K."/>
            <person name="Hamaji T."/>
            <person name="Kawai-Toyooka H."/>
            <person name="Matsuzaki R."/>
            <person name="Takahashi F."/>
            <person name="Nishimura Y."/>
            <person name="Kawachi M."/>
            <person name="Noguchi H."/>
            <person name="Minakuchi Y."/>
            <person name="Umen J.G."/>
            <person name="Toyoda A."/>
            <person name="Nozaki H."/>
        </authorList>
    </citation>
    <scope>NUCLEOTIDE SEQUENCE</scope>
    <source>
        <strain evidence="2">NIES-3785</strain>
    </source>
</reference>
<name>A0A8J4LTB6_9CHLO</name>
<protein>
    <submittedName>
        <fullName evidence="2">Uncharacterized protein</fullName>
    </submittedName>
</protein>
<dbReference type="AlphaFoldDB" id="A0A8J4LTB6"/>